<dbReference type="InParanoid" id="A0A066VQT3"/>
<gene>
    <name evidence="2" type="ORF">K437DRAFT_140767</name>
</gene>
<sequence length="318" mass="34328">RAKRRSERKVVNRKSKHGRHGGSSSDQQQQRAHAQAQHQHYRQQLTAAVAKERAAYHDDSDDSRIHTHSDSGSGGYHLPSDAPPTLLAAAALIAAAQVAVKDEHDMQMGMDGADAGAPAHASTADSSLSLLSTSSSPLLTPLCYEDMDAEEAGIYALHLGTLPDPIESLRNELLNPTELRFYCLPLEVAAHMKTLAHAEAKNSAGASHLPVQPQHQHQNQLHQHQHAKAPSSPSGASAPDSGQRRQAMEAQYVSLRTLEKDWDEWRWETMESGDVTVSLSSLSAAASELWPSYQRSPQASNKRSEDAALPTTAAAAAS</sequence>
<feature type="non-terminal residue" evidence="2">
    <location>
        <position position="1"/>
    </location>
</feature>
<protein>
    <submittedName>
        <fullName evidence="2">Uncharacterized protein</fullName>
    </submittedName>
</protein>
<dbReference type="HOGENOM" id="CLU_875935_0_0_1"/>
<dbReference type="RefSeq" id="XP_013242645.1">
    <property type="nucleotide sequence ID" value="XM_013387191.1"/>
</dbReference>
<feature type="compositionally biased region" description="Low complexity" evidence="1">
    <location>
        <begin position="229"/>
        <end position="241"/>
    </location>
</feature>
<keyword evidence="3" id="KW-1185">Reference proteome</keyword>
<dbReference type="EMBL" id="JMSN01000054">
    <property type="protein sequence ID" value="KDN44107.1"/>
    <property type="molecule type" value="Genomic_DNA"/>
</dbReference>
<feature type="compositionally biased region" description="Low complexity" evidence="1">
    <location>
        <begin position="307"/>
        <end position="318"/>
    </location>
</feature>
<feature type="compositionally biased region" description="Basic and acidic residues" evidence="1">
    <location>
        <begin position="50"/>
        <end position="69"/>
    </location>
</feature>
<dbReference type="GeneID" id="25261546"/>
<comment type="caution">
    <text evidence="2">The sequence shown here is derived from an EMBL/GenBank/DDBJ whole genome shotgun (WGS) entry which is preliminary data.</text>
</comment>
<organism evidence="2 3">
    <name type="scientific">Tilletiaria anomala (strain ATCC 24038 / CBS 436.72 / UBC 951)</name>
    <dbReference type="NCBI Taxonomy" id="1037660"/>
    <lineage>
        <taxon>Eukaryota</taxon>
        <taxon>Fungi</taxon>
        <taxon>Dikarya</taxon>
        <taxon>Basidiomycota</taxon>
        <taxon>Ustilaginomycotina</taxon>
        <taxon>Exobasidiomycetes</taxon>
        <taxon>Georgefischeriales</taxon>
        <taxon>Tilletiariaceae</taxon>
        <taxon>Tilletiaria</taxon>
    </lineage>
</organism>
<dbReference type="Proteomes" id="UP000027361">
    <property type="component" value="Unassembled WGS sequence"/>
</dbReference>
<feature type="compositionally biased region" description="Low complexity" evidence="1">
    <location>
        <begin position="22"/>
        <end position="44"/>
    </location>
</feature>
<feature type="region of interest" description="Disordered" evidence="1">
    <location>
        <begin position="199"/>
        <end position="248"/>
    </location>
</feature>
<accession>A0A066VQT3</accession>
<feature type="region of interest" description="Disordered" evidence="1">
    <location>
        <begin position="1"/>
        <end position="79"/>
    </location>
</feature>
<feature type="compositionally biased region" description="Basic residues" evidence="1">
    <location>
        <begin position="1"/>
        <end position="20"/>
    </location>
</feature>
<proteinExistence type="predicted"/>
<evidence type="ECO:0000313" key="3">
    <source>
        <dbReference type="Proteomes" id="UP000027361"/>
    </source>
</evidence>
<evidence type="ECO:0000313" key="2">
    <source>
        <dbReference type="EMBL" id="KDN44107.1"/>
    </source>
</evidence>
<name>A0A066VQT3_TILAU</name>
<evidence type="ECO:0000256" key="1">
    <source>
        <dbReference type="SAM" id="MobiDB-lite"/>
    </source>
</evidence>
<feature type="compositionally biased region" description="Low complexity" evidence="1">
    <location>
        <begin position="208"/>
        <end position="222"/>
    </location>
</feature>
<reference evidence="2 3" key="1">
    <citation type="submission" date="2014-05" db="EMBL/GenBank/DDBJ databases">
        <title>Draft genome sequence of a rare smut relative, Tilletiaria anomala UBC 951.</title>
        <authorList>
            <consortium name="DOE Joint Genome Institute"/>
            <person name="Toome M."/>
            <person name="Kuo A."/>
            <person name="Henrissat B."/>
            <person name="Lipzen A."/>
            <person name="Tritt A."/>
            <person name="Yoshinaga Y."/>
            <person name="Zane M."/>
            <person name="Barry K."/>
            <person name="Grigoriev I.V."/>
            <person name="Spatafora J.W."/>
            <person name="Aimea M.C."/>
        </authorList>
    </citation>
    <scope>NUCLEOTIDE SEQUENCE [LARGE SCALE GENOMIC DNA]</scope>
    <source>
        <strain evidence="2 3">UBC 951</strain>
    </source>
</reference>
<dbReference type="AlphaFoldDB" id="A0A066VQT3"/>
<feature type="region of interest" description="Disordered" evidence="1">
    <location>
        <begin position="288"/>
        <end position="318"/>
    </location>
</feature>